<reference evidence="2" key="1">
    <citation type="journal article" date="2019" name="Int. J. Syst. Evol. Microbiol.">
        <title>The Global Catalogue of Microorganisms (GCM) 10K type strain sequencing project: providing services to taxonomists for standard genome sequencing and annotation.</title>
        <authorList>
            <consortium name="The Broad Institute Genomics Platform"/>
            <consortium name="The Broad Institute Genome Sequencing Center for Infectious Disease"/>
            <person name="Wu L."/>
            <person name="Ma J."/>
        </authorList>
    </citation>
    <scope>NUCLEOTIDE SEQUENCE [LARGE SCALE GENOMIC DNA]</scope>
    <source>
        <strain evidence="2">CECT 7806</strain>
    </source>
</reference>
<proteinExistence type="predicted"/>
<keyword evidence="2" id="KW-1185">Reference proteome</keyword>
<organism evidence="1 2">
    <name type="scientific">Methylobacterium longum</name>
    <dbReference type="NCBI Taxonomy" id="767694"/>
    <lineage>
        <taxon>Bacteria</taxon>
        <taxon>Pseudomonadati</taxon>
        <taxon>Pseudomonadota</taxon>
        <taxon>Alphaproteobacteria</taxon>
        <taxon>Hyphomicrobiales</taxon>
        <taxon>Methylobacteriaceae</taxon>
        <taxon>Methylobacterium</taxon>
    </lineage>
</organism>
<sequence length="60" mass="6499">MIVVSVILAVAVGLEGAVETRPLFKVLKRGLEINATFQGAYLAQAFCLVWGPSLLKRPDK</sequence>
<evidence type="ECO:0000313" key="2">
    <source>
        <dbReference type="Proteomes" id="UP001244297"/>
    </source>
</evidence>
<evidence type="ECO:0000313" key="1">
    <source>
        <dbReference type="EMBL" id="MDN3572896.1"/>
    </source>
</evidence>
<dbReference type="Proteomes" id="UP001244297">
    <property type="component" value="Unassembled WGS sequence"/>
</dbReference>
<comment type="caution">
    <text evidence="1">The sequence shown here is derived from an EMBL/GenBank/DDBJ whole genome shotgun (WGS) entry which is preliminary data.</text>
</comment>
<gene>
    <name evidence="1" type="ORF">QWZ18_19985</name>
</gene>
<accession>A0ABT8AU05</accession>
<dbReference type="EMBL" id="JAUFPT010000062">
    <property type="protein sequence ID" value="MDN3572896.1"/>
    <property type="molecule type" value="Genomic_DNA"/>
</dbReference>
<dbReference type="RefSeq" id="WP_238285751.1">
    <property type="nucleotide sequence ID" value="NZ_BPQS01000004.1"/>
</dbReference>
<name>A0ABT8AU05_9HYPH</name>
<protein>
    <submittedName>
        <fullName evidence="1">Uncharacterized protein</fullName>
    </submittedName>
</protein>